<dbReference type="PROSITE" id="PS50943">
    <property type="entry name" value="HTH_CROC1"/>
    <property type="match status" value="1"/>
</dbReference>
<dbReference type="Proteomes" id="UP001152599">
    <property type="component" value="Unassembled WGS sequence"/>
</dbReference>
<sequence length="99" mass="11252">MTQNEPTAKQIDTYHSITGKYKRDEVKPTIDVAKRLVNVLETTVGYLLVETEKVDLFKGPVMLQRLVKLDKMESTEKSHILHVLDGFIKSVKLKNIAAL</sequence>
<evidence type="ECO:0000313" key="2">
    <source>
        <dbReference type="EMBL" id="MDG4945062.1"/>
    </source>
</evidence>
<evidence type="ECO:0000259" key="1">
    <source>
        <dbReference type="PROSITE" id="PS50943"/>
    </source>
</evidence>
<organism evidence="2 3">
    <name type="scientific">Profundicola chukchiensis</name>
    <dbReference type="NCBI Taxonomy" id="2961959"/>
    <lineage>
        <taxon>Bacteria</taxon>
        <taxon>Pseudomonadati</taxon>
        <taxon>Bacteroidota</taxon>
        <taxon>Flavobacteriia</taxon>
        <taxon>Flavobacteriales</taxon>
        <taxon>Weeksellaceae</taxon>
        <taxon>Profundicola</taxon>
    </lineage>
</organism>
<protein>
    <submittedName>
        <fullName evidence="2">XRE family transcriptional regulator</fullName>
    </submittedName>
</protein>
<dbReference type="RefSeq" id="WP_304416533.1">
    <property type="nucleotide sequence ID" value="NZ_JANAIE010000003.1"/>
</dbReference>
<evidence type="ECO:0000313" key="3">
    <source>
        <dbReference type="Proteomes" id="UP001152599"/>
    </source>
</evidence>
<feature type="domain" description="HTH cro/C1-type" evidence="1">
    <location>
        <begin position="20"/>
        <end position="47"/>
    </location>
</feature>
<dbReference type="InterPro" id="IPR001387">
    <property type="entry name" value="Cro/C1-type_HTH"/>
</dbReference>
<dbReference type="GO" id="GO:0003677">
    <property type="term" value="F:DNA binding"/>
    <property type="evidence" value="ECO:0007669"/>
    <property type="project" value="InterPro"/>
</dbReference>
<accession>A0A9X4MYC6</accession>
<dbReference type="AlphaFoldDB" id="A0A9X4MYC6"/>
<dbReference type="InterPro" id="IPR010982">
    <property type="entry name" value="Lambda_DNA-bd_dom_sf"/>
</dbReference>
<gene>
    <name evidence="2" type="ORF">NMK71_01420</name>
</gene>
<dbReference type="Gene3D" id="1.10.260.40">
    <property type="entry name" value="lambda repressor-like DNA-binding domains"/>
    <property type="match status" value="1"/>
</dbReference>
<comment type="caution">
    <text evidence="2">The sequence shown here is derived from an EMBL/GenBank/DDBJ whole genome shotgun (WGS) entry which is preliminary data.</text>
</comment>
<reference evidence="2" key="1">
    <citation type="submission" date="2022-07" db="EMBL/GenBank/DDBJ databases">
        <title>Description and genome-wide analysis of Profundicola chukchiensis gen. nov., sp. nov., marine bacteria isolated from bottom sediments of the Chukchi Sea.</title>
        <authorList>
            <person name="Romanenko L."/>
            <person name="Otstavnykh N."/>
            <person name="Kurilenko V."/>
            <person name="Eremeev V."/>
            <person name="Velansky P."/>
            <person name="Mikhailov V."/>
            <person name="Isaeva M."/>
        </authorList>
    </citation>
    <scope>NUCLEOTIDE SEQUENCE</scope>
    <source>
        <strain evidence="2">KMM 9713</strain>
    </source>
</reference>
<dbReference type="EMBL" id="JANCMU010000001">
    <property type="protein sequence ID" value="MDG4945062.1"/>
    <property type="molecule type" value="Genomic_DNA"/>
</dbReference>
<name>A0A9X4MYC6_9FLAO</name>
<proteinExistence type="predicted"/>
<keyword evidence="3" id="KW-1185">Reference proteome</keyword>